<accession>A0ABN6CYJ6</accession>
<evidence type="ECO:0000256" key="4">
    <source>
        <dbReference type="ARBA" id="ARBA00012925"/>
    </source>
</evidence>
<keyword evidence="13" id="KW-1185">Reference proteome</keyword>
<sequence length="251" mass="27408">MKRIALVSALSLALVGNVFADSHEGHEHVVHWGYTGEAGPSHWGDLKKEYGTCKTGQQQSPINITAAKDIEQHAIKFDYHTSTMNIVNNGHTVQNNFAKGSSITLDGKTFNLLQVHFHTPSENHLEGQSYPMEAHFVHKSDDGKLAVVAVLIKEGANNAFLQKIVDNMPHHEAAAKDVAGVEMNGADFVPAENGYYAFMGSLTTPPCSEGVQWLMMKSQAEASKAQIAALHEVMHTNNRPIQATNGREIVE</sequence>
<dbReference type="SMART" id="SM01057">
    <property type="entry name" value="Carb_anhydrase"/>
    <property type="match status" value="1"/>
</dbReference>
<evidence type="ECO:0000256" key="2">
    <source>
        <dbReference type="ARBA" id="ARBA00002904"/>
    </source>
</evidence>
<dbReference type="Pfam" id="PF00194">
    <property type="entry name" value="Carb_anhydrase"/>
    <property type="match status" value="1"/>
</dbReference>
<evidence type="ECO:0000256" key="9">
    <source>
        <dbReference type="ARBA" id="ARBA00048348"/>
    </source>
</evidence>
<dbReference type="SUPFAM" id="SSF51069">
    <property type="entry name" value="Carbonic anhydrase"/>
    <property type="match status" value="1"/>
</dbReference>
<evidence type="ECO:0000256" key="7">
    <source>
        <dbReference type="ARBA" id="ARBA00022833"/>
    </source>
</evidence>
<evidence type="ECO:0000256" key="1">
    <source>
        <dbReference type="ARBA" id="ARBA00001947"/>
    </source>
</evidence>
<feature type="domain" description="Alpha-carbonic anhydrase" evidence="11">
    <location>
        <begin position="30"/>
        <end position="251"/>
    </location>
</feature>
<evidence type="ECO:0000256" key="10">
    <source>
        <dbReference type="RuleBase" id="RU367011"/>
    </source>
</evidence>
<dbReference type="RefSeq" id="WP_237261680.1">
    <property type="nucleotide sequence ID" value="NZ_AP024202.1"/>
</dbReference>
<evidence type="ECO:0000256" key="3">
    <source>
        <dbReference type="ARBA" id="ARBA00010718"/>
    </source>
</evidence>
<dbReference type="Proteomes" id="UP001054820">
    <property type="component" value="Chromosome"/>
</dbReference>
<dbReference type="CDD" id="cd03124">
    <property type="entry name" value="alpha_CA_prokaryotic_like"/>
    <property type="match status" value="1"/>
</dbReference>
<gene>
    <name evidence="12" type="ORF">THMIRHAM_19950</name>
</gene>
<dbReference type="InterPro" id="IPR041891">
    <property type="entry name" value="Alpha_CA_prokaryot-like"/>
</dbReference>
<evidence type="ECO:0000313" key="12">
    <source>
        <dbReference type="EMBL" id="BCN94210.1"/>
    </source>
</evidence>
<feature type="chain" id="PRO_5044968248" description="Carbonic anhydrase" evidence="10">
    <location>
        <begin position="21"/>
        <end position="251"/>
    </location>
</feature>
<evidence type="ECO:0000259" key="11">
    <source>
        <dbReference type="PROSITE" id="PS51144"/>
    </source>
</evidence>
<dbReference type="InterPro" id="IPR023561">
    <property type="entry name" value="Carbonic_anhydrase_a-class"/>
</dbReference>
<keyword evidence="6 10" id="KW-0479">Metal-binding</keyword>
<dbReference type="PROSITE" id="PS51144">
    <property type="entry name" value="ALPHA_CA_2"/>
    <property type="match status" value="1"/>
</dbReference>
<comment type="similarity">
    <text evidence="3 10">Belongs to the alpha-carbonic anhydrase family.</text>
</comment>
<keyword evidence="10" id="KW-0732">Signal</keyword>
<comment type="catalytic activity">
    <reaction evidence="9 10">
        <text>hydrogencarbonate + H(+) = CO2 + H2O</text>
        <dbReference type="Rhea" id="RHEA:10748"/>
        <dbReference type="ChEBI" id="CHEBI:15377"/>
        <dbReference type="ChEBI" id="CHEBI:15378"/>
        <dbReference type="ChEBI" id="CHEBI:16526"/>
        <dbReference type="ChEBI" id="CHEBI:17544"/>
        <dbReference type="EC" id="4.2.1.1"/>
    </reaction>
</comment>
<keyword evidence="7 10" id="KW-0862">Zinc</keyword>
<evidence type="ECO:0000256" key="5">
    <source>
        <dbReference type="ARBA" id="ARBA00014628"/>
    </source>
</evidence>
<comment type="cofactor">
    <cofactor evidence="1 10">
        <name>Zn(2+)</name>
        <dbReference type="ChEBI" id="CHEBI:29105"/>
    </cofactor>
</comment>
<keyword evidence="8 10" id="KW-0456">Lyase</keyword>
<dbReference type="InterPro" id="IPR018338">
    <property type="entry name" value="Carbonic_anhydrase_a-class_CS"/>
</dbReference>
<dbReference type="EC" id="4.2.1.1" evidence="4 10"/>
<name>A0ABN6CYJ6_9GAMM</name>
<comment type="function">
    <text evidence="2 10">Reversible hydration of carbon dioxide.</text>
</comment>
<proteinExistence type="inferred from homology"/>
<dbReference type="EMBL" id="AP024202">
    <property type="protein sequence ID" value="BCN94210.1"/>
    <property type="molecule type" value="Genomic_DNA"/>
</dbReference>
<dbReference type="PROSITE" id="PS00162">
    <property type="entry name" value="ALPHA_CA_1"/>
    <property type="match status" value="1"/>
</dbReference>
<dbReference type="PANTHER" id="PTHR18952">
    <property type="entry name" value="CARBONIC ANHYDRASE"/>
    <property type="match status" value="1"/>
</dbReference>
<organism evidence="12 13">
    <name type="scientific">Thiomicrorhabdus immobilis</name>
    <dbReference type="NCBI Taxonomy" id="2791037"/>
    <lineage>
        <taxon>Bacteria</taxon>
        <taxon>Pseudomonadati</taxon>
        <taxon>Pseudomonadota</taxon>
        <taxon>Gammaproteobacteria</taxon>
        <taxon>Thiotrichales</taxon>
        <taxon>Piscirickettsiaceae</taxon>
        <taxon>Thiomicrorhabdus</taxon>
    </lineage>
</organism>
<dbReference type="InterPro" id="IPR036398">
    <property type="entry name" value="CA_dom_sf"/>
</dbReference>
<evidence type="ECO:0000256" key="8">
    <source>
        <dbReference type="ARBA" id="ARBA00023239"/>
    </source>
</evidence>
<dbReference type="Gene3D" id="3.10.200.10">
    <property type="entry name" value="Alpha carbonic anhydrase"/>
    <property type="match status" value="1"/>
</dbReference>
<dbReference type="InterPro" id="IPR001148">
    <property type="entry name" value="CA_dom"/>
</dbReference>
<evidence type="ECO:0000313" key="13">
    <source>
        <dbReference type="Proteomes" id="UP001054820"/>
    </source>
</evidence>
<reference evidence="12" key="1">
    <citation type="journal article" date="2022" name="Arch. Microbiol.">
        <title>Thiomicrorhabdus immobilis sp. nov., a mesophilic sulfur-oxidizing bacterium isolated from sediment of a brackish lake in northern Japan.</title>
        <authorList>
            <person name="Kojima H."/>
            <person name="Mochizuki J."/>
            <person name="Kanda M."/>
            <person name="Watanabe T."/>
            <person name="Fukui M."/>
        </authorList>
    </citation>
    <scope>NUCLEOTIDE SEQUENCE</scope>
    <source>
        <strain evidence="12">Am19</strain>
    </source>
</reference>
<dbReference type="PANTHER" id="PTHR18952:SF265">
    <property type="entry name" value="CARBONIC ANHYDRASE"/>
    <property type="match status" value="1"/>
</dbReference>
<protein>
    <recommendedName>
        <fullName evidence="5 10">Carbonic anhydrase</fullName>
        <ecNumber evidence="4 10">4.2.1.1</ecNumber>
    </recommendedName>
</protein>
<evidence type="ECO:0000256" key="6">
    <source>
        <dbReference type="ARBA" id="ARBA00022723"/>
    </source>
</evidence>
<feature type="signal peptide" evidence="10">
    <location>
        <begin position="1"/>
        <end position="20"/>
    </location>
</feature>